<dbReference type="Pfam" id="PF12696">
    <property type="entry name" value="TraG-D_C"/>
    <property type="match status" value="1"/>
</dbReference>
<dbReference type="AlphaFoldDB" id="A0A120KM87"/>
<dbReference type="PANTHER" id="PTHR30121:SF6">
    <property type="entry name" value="SLR6007 PROTEIN"/>
    <property type="match status" value="1"/>
</dbReference>
<keyword evidence="1" id="KW-0812">Transmembrane</keyword>
<gene>
    <name evidence="3" type="ORF">AXF13_08315</name>
</gene>
<dbReference type="Proteomes" id="UP000069241">
    <property type="component" value="Chromosome"/>
</dbReference>
<evidence type="ECO:0000313" key="3">
    <source>
        <dbReference type="EMBL" id="AMD90126.1"/>
    </source>
</evidence>
<evidence type="ECO:0000313" key="4">
    <source>
        <dbReference type="Proteomes" id="UP000069241"/>
    </source>
</evidence>
<organism evidence="3 4">
    <name type="scientific">Desulfovibrio fairfieldensis</name>
    <dbReference type="NCBI Taxonomy" id="44742"/>
    <lineage>
        <taxon>Bacteria</taxon>
        <taxon>Pseudomonadati</taxon>
        <taxon>Thermodesulfobacteriota</taxon>
        <taxon>Desulfovibrionia</taxon>
        <taxon>Desulfovibrionales</taxon>
        <taxon>Desulfovibrionaceae</taxon>
        <taxon>Desulfovibrio</taxon>
    </lineage>
</organism>
<reference evidence="4" key="1">
    <citation type="submission" date="2016-02" db="EMBL/GenBank/DDBJ databases">
        <authorList>
            <person name="Holder M.E."/>
            <person name="Ajami N.J."/>
            <person name="Petrosino J.F."/>
        </authorList>
    </citation>
    <scope>NUCLEOTIDE SEQUENCE [LARGE SCALE GENOMIC DNA]</scope>
    <source>
        <strain evidence="4">CCUG 45958</strain>
    </source>
</reference>
<dbReference type="EMBL" id="CP014229">
    <property type="protein sequence ID" value="AMD90126.1"/>
    <property type="molecule type" value="Genomic_DNA"/>
</dbReference>
<name>A0A120KM87_9BACT</name>
<feature type="transmembrane region" description="Helical" evidence="1">
    <location>
        <begin position="43"/>
        <end position="75"/>
    </location>
</feature>
<proteinExistence type="predicted"/>
<dbReference type="KEGG" id="dfi:AXF13_08315"/>
<dbReference type="InterPro" id="IPR032689">
    <property type="entry name" value="TraG-D_C"/>
</dbReference>
<accession>A0A120KM87</accession>
<dbReference type="CDD" id="cd01127">
    <property type="entry name" value="TrwB_TraG_TraD_VirD4"/>
    <property type="match status" value="2"/>
</dbReference>
<dbReference type="InterPro" id="IPR051162">
    <property type="entry name" value="T4SS_component"/>
</dbReference>
<dbReference type="Gene3D" id="3.40.50.300">
    <property type="entry name" value="P-loop containing nucleotide triphosphate hydrolases"/>
    <property type="match status" value="2"/>
</dbReference>
<dbReference type="STRING" id="44742.AXF13_08315"/>
<sequence length="817" mass="89658">MAPRPEKQFYGVDVSEEHKRQELVRDIRSPIRKIRDVLITRQGFLLVGILVALSLLILPAFWPLQFGVYIILYFLRRSETSAAHLPMRVPDIHCGKDYGELPASGKYGRATGKFYIGNVYDGTPSVGQELWASPSDLLTHMMILGTTGSGKTETLVSLAFNYLALGSGFIYVDPKAAPKLVAQLYTMCRILGRDDDFLVINFAADKAAQETLRTKGYMRNPVRETNTQNPFGIGTANQLCQLLFAMMPGGDEGGANEIFSKNAQAVISGLLFVLVEMRDKGIRPLSIELLRHYLMDFNAVDELARSSEYSKIAITALQSGLANVGWNKSLKTQSDTFNDQFQYAKAYFGQFLSLLADNYGRQYNVSHGEVDPVDVILGRRVFLINIPSMDKDTKELKSLGQLSLATVKNACAVGLGDTIQGSLKKVLGSLPTACSIPFGITVDEFGAIAMPGFEIVLTQGRGLGIAATIANQDWAGMMRASKEVAGQMISNTKLKFIMTCVDPLETRDLAEKLFGKAVVMQTGGFSIEKGSSTDHYRDSLNASAQQVDRVDFTDLQQQVEGEFHLSFKGRMIRGKMFYADPPLKDTQQVRLAYQLKVNTPDVTMLRATLGDIRTLKDALRGILEKDIHLMVPEPNEDIRQLMATFSKFADDVSTPRSQVGIEALMNFSLEDQNEEPPSDDLEPAVEIMSTEDEPDLSNFAMVDEELRNSLKPDGTSPLMHADLAEEFDGMPVADLREDFVEIGLASGLTADEAERTAAESEQEINAALTVAYAPPLPVPESEDIDGDLAALVESMEMLPSFAASEDVAGADSSGRES</sequence>
<feature type="domain" description="TraD/TraG TraM recognition site" evidence="2">
    <location>
        <begin position="438"/>
        <end position="536"/>
    </location>
</feature>
<dbReference type="InterPro" id="IPR027417">
    <property type="entry name" value="P-loop_NTPase"/>
</dbReference>
<dbReference type="PANTHER" id="PTHR30121">
    <property type="entry name" value="UNCHARACTERIZED PROTEIN YJGR-RELATED"/>
    <property type="match status" value="1"/>
</dbReference>
<keyword evidence="4" id="KW-1185">Reference proteome</keyword>
<keyword evidence="1" id="KW-1133">Transmembrane helix</keyword>
<evidence type="ECO:0000256" key="1">
    <source>
        <dbReference type="SAM" id="Phobius"/>
    </source>
</evidence>
<dbReference type="SUPFAM" id="SSF52540">
    <property type="entry name" value="P-loop containing nucleoside triphosphate hydrolases"/>
    <property type="match status" value="1"/>
</dbReference>
<protein>
    <recommendedName>
        <fullName evidence="2">TraD/TraG TraM recognition site domain-containing protein</fullName>
    </recommendedName>
</protein>
<evidence type="ECO:0000259" key="2">
    <source>
        <dbReference type="Pfam" id="PF12696"/>
    </source>
</evidence>
<keyword evidence="1" id="KW-0472">Membrane</keyword>